<evidence type="ECO:0000313" key="6">
    <source>
        <dbReference type="EMBL" id="KIO03885.1"/>
    </source>
</evidence>
<feature type="compositionally biased region" description="Basic residues" evidence="4">
    <location>
        <begin position="1"/>
        <end position="11"/>
    </location>
</feature>
<feature type="repeat" description="WD" evidence="3">
    <location>
        <begin position="917"/>
        <end position="958"/>
    </location>
</feature>
<dbReference type="PRINTS" id="PR00320">
    <property type="entry name" value="GPROTEINBRPT"/>
</dbReference>
<name>A0A0C3NSQ1_PISTI</name>
<feature type="domain" description="Nephrocystin 3-like N-terminal" evidence="5">
    <location>
        <begin position="322"/>
        <end position="485"/>
    </location>
</feature>
<dbReference type="Pfam" id="PF00400">
    <property type="entry name" value="WD40"/>
    <property type="match status" value="4"/>
</dbReference>
<dbReference type="OrthoDB" id="538223at2759"/>
<evidence type="ECO:0000313" key="7">
    <source>
        <dbReference type="Proteomes" id="UP000054217"/>
    </source>
</evidence>
<dbReference type="EMBL" id="KN831974">
    <property type="protein sequence ID" value="KIO03885.1"/>
    <property type="molecule type" value="Genomic_DNA"/>
</dbReference>
<dbReference type="InterPro" id="IPR056884">
    <property type="entry name" value="NPHP3-like_N"/>
</dbReference>
<keyword evidence="2" id="KW-0677">Repeat</keyword>
<proteinExistence type="predicted"/>
<feature type="repeat" description="WD" evidence="3">
    <location>
        <begin position="1002"/>
        <end position="1035"/>
    </location>
</feature>
<dbReference type="PROSITE" id="PS50082">
    <property type="entry name" value="WD_REPEATS_2"/>
    <property type="match status" value="4"/>
</dbReference>
<dbReference type="InterPro" id="IPR019775">
    <property type="entry name" value="WD40_repeat_CS"/>
</dbReference>
<dbReference type="HOGENOM" id="CLU_000288_6_0_1"/>
<dbReference type="Gene3D" id="3.40.50.300">
    <property type="entry name" value="P-loop containing nucleotide triphosphate hydrolases"/>
    <property type="match status" value="1"/>
</dbReference>
<feature type="region of interest" description="Disordered" evidence="4">
    <location>
        <begin position="1"/>
        <end position="37"/>
    </location>
</feature>
<dbReference type="Pfam" id="PF24883">
    <property type="entry name" value="NPHP3_N"/>
    <property type="match status" value="1"/>
</dbReference>
<reference evidence="7" key="2">
    <citation type="submission" date="2015-01" db="EMBL/GenBank/DDBJ databases">
        <title>Evolutionary Origins and Diversification of the Mycorrhizal Mutualists.</title>
        <authorList>
            <consortium name="DOE Joint Genome Institute"/>
            <consortium name="Mycorrhizal Genomics Consortium"/>
            <person name="Kohler A."/>
            <person name="Kuo A."/>
            <person name="Nagy L.G."/>
            <person name="Floudas D."/>
            <person name="Copeland A."/>
            <person name="Barry K.W."/>
            <person name="Cichocki N."/>
            <person name="Veneault-Fourrey C."/>
            <person name="LaButti K."/>
            <person name="Lindquist E.A."/>
            <person name="Lipzen A."/>
            <person name="Lundell T."/>
            <person name="Morin E."/>
            <person name="Murat C."/>
            <person name="Riley R."/>
            <person name="Ohm R."/>
            <person name="Sun H."/>
            <person name="Tunlid A."/>
            <person name="Henrissat B."/>
            <person name="Grigoriev I.V."/>
            <person name="Hibbett D.S."/>
            <person name="Martin F."/>
        </authorList>
    </citation>
    <scope>NUCLEOTIDE SEQUENCE [LARGE SCALE GENOMIC DNA]</scope>
    <source>
        <strain evidence="7">Marx 270</strain>
    </source>
</reference>
<dbReference type="SMART" id="SM00320">
    <property type="entry name" value="WD40"/>
    <property type="match status" value="4"/>
</dbReference>
<dbReference type="AlphaFoldDB" id="A0A0C3NSQ1"/>
<feature type="region of interest" description="Disordered" evidence="4">
    <location>
        <begin position="72"/>
        <end position="103"/>
    </location>
</feature>
<gene>
    <name evidence="6" type="ORF">M404DRAFT_1001050</name>
</gene>
<dbReference type="STRING" id="870435.A0A0C3NSQ1"/>
<reference evidence="6 7" key="1">
    <citation type="submission" date="2014-04" db="EMBL/GenBank/DDBJ databases">
        <authorList>
            <consortium name="DOE Joint Genome Institute"/>
            <person name="Kuo A."/>
            <person name="Kohler A."/>
            <person name="Costa M.D."/>
            <person name="Nagy L.G."/>
            <person name="Floudas D."/>
            <person name="Copeland A."/>
            <person name="Barry K.W."/>
            <person name="Cichocki N."/>
            <person name="Veneault-Fourrey C."/>
            <person name="LaButti K."/>
            <person name="Lindquist E.A."/>
            <person name="Lipzen A."/>
            <person name="Lundell T."/>
            <person name="Morin E."/>
            <person name="Murat C."/>
            <person name="Sun H."/>
            <person name="Tunlid A."/>
            <person name="Henrissat B."/>
            <person name="Grigoriev I.V."/>
            <person name="Hibbett D.S."/>
            <person name="Martin F."/>
            <person name="Nordberg H.P."/>
            <person name="Cantor M.N."/>
            <person name="Hua S.X."/>
        </authorList>
    </citation>
    <scope>NUCLEOTIDE SEQUENCE [LARGE SCALE GENOMIC DNA]</scope>
    <source>
        <strain evidence="6 7">Marx 270</strain>
    </source>
</reference>
<dbReference type="InParanoid" id="A0A0C3NSQ1"/>
<sequence length="1047" mass="114439">MARNHSKKRHLFGFAMSPHLTSSTPSQTQGACQTSADVPSVPGALGTLSRAKHFFRGSTSPQSSLIARETAEMSTGAGTLEQRERYQAASPRETRTANDNPEPVSMPAAIGKDVDIAPKALDNVTGMSRSCKFSPVNFLTLANGTHTYLEPLKTFNVVATTVANVHPYAKLALGVLVAASQLLVNQANFDGMVYDLLSTVSKVYAFLIEDDTVKGIESMRETLGMIAQVISDATRFIINHSRTKNFWKRIRSRKETQTVLGDHAKSLNDLMQQYRDHTIRAFGISTNHVLTDSNFEGMAYAEGAGLNMTKACLDGTRTETLQEIVNWIADPNPNASRILWLHGQAGRGKSAVAHTVALWVQNVGGLGTVFCFARDREAERREEKTMTTVARDLAGRDPAFRRALEDAVKEDHSLKTTSDVMQQWKGLILEPLSKVDGQIVRNVVVVIDALDESGPETSRTHILSLLTSTEAAHLPANFRILLTSRPLPDIQHALGAAPHVKSTSLDGIPLELAERDISLYVSKELDRLPGIGVAEVQKIVNESNGLFEWADLACRFIKSNQVGATPKGCYDDLMAPESGKGRKLLDATYFTILKSGIPQSGRALEQYCSVMCQVMMTLEPLPMKALCHMREKFPNEQQRYNITLILEFMSPVLLGIVDDSSPVRPLHPSFYDFLTDPSRSGVYSIDTSDAKDLASATLQILCDELQFNICGLESSYLANAEVSDLSERIKKNIPPHLSYSCQFWAHHLGKTTFDPTLAVLVKTIIGSEKIIFWLEIMSLLGMVGKGADALASVAIWLLGQDGFKDMLALVEDEIKFIQNFGCVMLHSTPHLYVSALAFIPPNTSLSTMLMPKFPYLARVAVGGLSGWPALQLALLGHTSEVTSVALSPDGKRIVSGSADKTVRIWDVERGVQIGGPLEGHTSDVNSVAFSPDGKRIISGSRDITIRIWDAESHMEVGSLLEGHTSFINTVAFSPDGKRVVSSSFDETARVWDVERGVQIGNPLQHISAVKSVAFSPDQRRIVSGSVDNTVRVWDVGRGLSQAVRTGL</sequence>
<dbReference type="Gene3D" id="2.130.10.10">
    <property type="entry name" value="YVTN repeat-like/Quinoprotein amine dehydrogenase"/>
    <property type="match status" value="2"/>
</dbReference>
<feature type="repeat" description="WD" evidence="3">
    <location>
        <begin position="874"/>
        <end position="910"/>
    </location>
</feature>
<dbReference type="PROSITE" id="PS50294">
    <property type="entry name" value="WD_REPEATS_REGION"/>
    <property type="match status" value="4"/>
</dbReference>
<organism evidence="6 7">
    <name type="scientific">Pisolithus tinctorius Marx 270</name>
    <dbReference type="NCBI Taxonomy" id="870435"/>
    <lineage>
        <taxon>Eukaryota</taxon>
        <taxon>Fungi</taxon>
        <taxon>Dikarya</taxon>
        <taxon>Basidiomycota</taxon>
        <taxon>Agaricomycotina</taxon>
        <taxon>Agaricomycetes</taxon>
        <taxon>Agaricomycetidae</taxon>
        <taxon>Boletales</taxon>
        <taxon>Sclerodermatineae</taxon>
        <taxon>Pisolithaceae</taxon>
        <taxon>Pisolithus</taxon>
    </lineage>
</organism>
<dbReference type="SUPFAM" id="SSF50978">
    <property type="entry name" value="WD40 repeat-like"/>
    <property type="match status" value="1"/>
</dbReference>
<keyword evidence="1 3" id="KW-0853">WD repeat</keyword>
<dbReference type="InterPro" id="IPR020472">
    <property type="entry name" value="WD40_PAC1"/>
</dbReference>
<dbReference type="InterPro" id="IPR001680">
    <property type="entry name" value="WD40_rpt"/>
</dbReference>
<dbReference type="CDD" id="cd00200">
    <property type="entry name" value="WD40"/>
    <property type="match status" value="1"/>
</dbReference>
<dbReference type="PANTHER" id="PTHR22847:SF637">
    <property type="entry name" value="WD REPEAT DOMAIN 5B"/>
    <property type="match status" value="1"/>
</dbReference>
<dbReference type="InterPro" id="IPR015943">
    <property type="entry name" value="WD40/YVTN_repeat-like_dom_sf"/>
</dbReference>
<dbReference type="SUPFAM" id="SSF52540">
    <property type="entry name" value="P-loop containing nucleoside triphosphate hydrolases"/>
    <property type="match status" value="1"/>
</dbReference>
<evidence type="ECO:0000259" key="5">
    <source>
        <dbReference type="Pfam" id="PF24883"/>
    </source>
</evidence>
<evidence type="ECO:0000256" key="4">
    <source>
        <dbReference type="SAM" id="MobiDB-lite"/>
    </source>
</evidence>
<evidence type="ECO:0000256" key="3">
    <source>
        <dbReference type="PROSITE-ProRule" id="PRU00221"/>
    </source>
</evidence>
<feature type="repeat" description="WD" evidence="3">
    <location>
        <begin position="960"/>
        <end position="1001"/>
    </location>
</feature>
<feature type="compositionally biased region" description="Polar residues" evidence="4">
    <location>
        <begin position="19"/>
        <end position="37"/>
    </location>
</feature>
<dbReference type="InterPro" id="IPR027417">
    <property type="entry name" value="P-loop_NTPase"/>
</dbReference>
<evidence type="ECO:0000256" key="2">
    <source>
        <dbReference type="ARBA" id="ARBA00022737"/>
    </source>
</evidence>
<dbReference type="PROSITE" id="PS00678">
    <property type="entry name" value="WD_REPEATS_1"/>
    <property type="match status" value="4"/>
</dbReference>
<dbReference type="InterPro" id="IPR036322">
    <property type="entry name" value="WD40_repeat_dom_sf"/>
</dbReference>
<feature type="compositionally biased region" description="Basic and acidic residues" evidence="4">
    <location>
        <begin position="81"/>
        <end position="96"/>
    </location>
</feature>
<dbReference type="PANTHER" id="PTHR22847">
    <property type="entry name" value="WD40 REPEAT PROTEIN"/>
    <property type="match status" value="1"/>
</dbReference>
<evidence type="ECO:0000256" key="1">
    <source>
        <dbReference type="ARBA" id="ARBA00022574"/>
    </source>
</evidence>
<keyword evidence="7" id="KW-1185">Reference proteome</keyword>
<dbReference type="Proteomes" id="UP000054217">
    <property type="component" value="Unassembled WGS sequence"/>
</dbReference>
<dbReference type="GO" id="GO:1990234">
    <property type="term" value="C:transferase complex"/>
    <property type="evidence" value="ECO:0007669"/>
    <property type="project" value="UniProtKB-ARBA"/>
</dbReference>
<protein>
    <recommendedName>
        <fullName evidence="5">Nephrocystin 3-like N-terminal domain-containing protein</fullName>
    </recommendedName>
</protein>
<accession>A0A0C3NSQ1</accession>